<evidence type="ECO:0000313" key="3">
    <source>
        <dbReference type="EMBL" id="MFD0982326.1"/>
    </source>
</evidence>
<evidence type="ECO:0000313" key="4">
    <source>
        <dbReference type="Proteomes" id="UP001597108"/>
    </source>
</evidence>
<dbReference type="PANTHER" id="PTHR38340">
    <property type="entry name" value="S-LAYER PROTEIN"/>
    <property type="match status" value="1"/>
</dbReference>
<gene>
    <name evidence="3" type="ORF">ACFQ2S_22050</name>
</gene>
<accession>A0ABW3IXS0</accession>
<dbReference type="InterPro" id="IPR018511">
    <property type="entry name" value="Hemolysin-typ_Ca-bd_CS"/>
</dbReference>
<comment type="subcellular location">
    <subcellularLocation>
        <location evidence="1">Secreted</location>
    </subcellularLocation>
</comment>
<name>A0ABW3IXS0_9RHOB</name>
<dbReference type="PRINTS" id="PR00313">
    <property type="entry name" value="CABNDNGRPT"/>
</dbReference>
<dbReference type="PANTHER" id="PTHR38340:SF1">
    <property type="entry name" value="S-LAYER PROTEIN"/>
    <property type="match status" value="1"/>
</dbReference>
<dbReference type="InterPro" id="IPR011049">
    <property type="entry name" value="Serralysin-like_metalloprot_C"/>
</dbReference>
<keyword evidence="2" id="KW-0964">Secreted</keyword>
<reference evidence="4" key="1">
    <citation type="journal article" date="2019" name="Int. J. Syst. Evol. Microbiol.">
        <title>The Global Catalogue of Microorganisms (GCM) 10K type strain sequencing project: providing services to taxonomists for standard genome sequencing and annotation.</title>
        <authorList>
            <consortium name="The Broad Institute Genomics Platform"/>
            <consortium name="The Broad Institute Genome Sequencing Center for Infectious Disease"/>
            <person name="Wu L."/>
            <person name="Ma J."/>
        </authorList>
    </citation>
    <scope>NUCLEOTIDE SEQUENCE [LARGE SCALE GENOMIC DNA]</scope>
    <source>
        <strain evidence="4">CCUG 60524</strain>
    </source>
</reference>
<dbReference type="RefSeq" id="WP_386078100.1">
    <property type="nucleotide sequence ID" value="NZ_JBHTJT010000051.1"/>
</dbReference>
<comment type="caution">
    <text evidence="3">The sequence shown here is derived from an EMBL/GenBank/DDBJ whole genome shotgun (WGS) entry which is preliminary data.</text>
</comment>
<dbReference type="Pfam" id="PF00353">
    <property type="entry name" value="HemolysinCabind"/>
    <property type="match status" value="2"/>
</dbReference>
<dbReference type="SUPFAM" id="SSF51120">
    <property type="entry name" value="beta-Roll"/>
    <property type="match status" value="1"/>
</dbReference>
<organism evidence="3 4">
    <name type="scientific">Tropicimonas aquimaris</name>
    <dbReference type="NCBI Taxonomy" id="914152"/>
    <lineage>
        <taxon>Bacteria</taxon>
        <taxon>Pseudomonadati</taxon>
        <taxon>Pseudomonadota</taxon>
        <taxon>Alphaproteobacteria</taxon>
        <taxon>Rhodobacterales</taxon>
        <taxon>Roseobacteraceae</taxon>
        <taxon>Tropicimonas</taxon>
    </lineage>
</organism>
<dbReference type="EMBL" id="JBHTJT010000051">
    <property type="protein sequence ID" value="MFD0982326.1"/>
    <property type="molecule type" value="Genomic_DNA"/>
</dbReference>
<dbReference type="PROSITE" id="PS00330">
    <property type="entry name" value="HEMOLYSIN_CALCIUM"/>
    <property type="match status" value="3"/>
</dbReference>
<dbReference type="Gene3D" id="2.150.10.10">
    <property type="entry name" value="Serralysin-like metalloprotease, C-terminal"/>
    <property type="match status" value="1"/>
</dbReference>
<evidence type="ECO:0000256" key="1">
    <source>
        <dbReference type="ARBA" id="ARBA00004613"/>
    </source>
</evidence>
<dbReference type="Proteomes" id="UP001597108">
    <property type="component" value="Unassembled WGS sequence"/>
</dbReference>
<protein>
    <submittedName>
        <fullName evidence="3">Calcium-binding protein</fullName>
    </submittedName>
</protein>
<sequence>MLLDIPQPDPTNFTTIIDNPFMTLRPGTTFFLEKPEDGEQVSVTVTHQTRVVDGVTCVVVHDVERVNGLVVEDTYDWYAQDAGGNVWYFGEETAEYEPGSDTPETTDGSWEAGIDGARAGIVMLAEPEVGLRYYQEFYEGEAEDWAVVQSLDDTVNVRYGDFEEVLRTRDVNPLDPSEERKFYVEGVGLVLATDEEGGREALTRIEVHGRDGDDRLLGYSGGDSLFGRGGSDILRGLEGNDILAGQRGADSLRGGKGFDVLRGGGGNDTLRGGVGGDTFVFGRFDNGRAETETIADYDIEQLDMIRLAGGSASVASQVETADGWELTMAGDGDVLRILGVEDAEGDGQIFDDLLFV</sequence>
<dbReference type="InterPro" id="IPR001343">
    <property type="entry name" value="Hemolysn_Ca-bd"/>
</dbReference>
<dbReference type="InterPro" id="IPR050557">
    <property type="entry name" value="RTX_toxin/Mannuronan_C5-epim"/>
</dbReference>
<evidence type="ECO:0000256" key="2">
    <source>
        <dbReference type="ARBA" id="ARBA00022525"/>
    </source>
</evidence>
<proteinExistence type="predicted"/>
<keyword evidence="4" id="KW-1185">Reference proteome</keyword>